<evidence type="ECO:0000313" key="2">
    <source>
        <dbReference type="Proteomes" id="UP000659388"/>
    </source>
</evidence>
<dbReference type="Proteomes" id="UP000659388">
    <property type="component" value="Unassembled WGS sequence"/>
</dbReference>
<keyword evidence="2" id="KW-1185">Reference proteome</keyword>
<accession>A0A937F4J1</accession>
<gene>
    <name evidence="1" type="ORF">JL102_01915</name>
</gene>
<dbReference type="AlphaFoldDB" id="A0A937F4J1"/>
<proteinExistence type="predicted"/>
<protein>
    <submittedName>
        <fullName evidence="1">Uncharacterized protein</fullName>
    </submittedName>
</protein>
<sequence length="68" mass="7891">MNVEEKEIKLKRALILGNFYHRQVKIVKAIHEGYETIIDTIIGLKHDLVLTKDGGFIPRKSIKTIYQL</sequence>
<dbReference type="RefSeq" id="WP_202241988.1">
    <property type="nucleotide sequence ID" value="NZ_JAESIY010000001.1"/>
</dbReference>
<reference evidence="1" key="1">
    <citation type="submission" date="2021-01" db="EMBL/GenBank/DDBJ databases">
        <title>Fulvivirga kasyanovii gen. nov., sp nov., a novel member of the phylum Bacteroidetes isolated from seawater in a mussel farm.</title>
        <authorList>
            <person name="Zhao L.-H."/>
            <person name="Wang Z.-J."/>
        </authorList>
    </citation>
    <scope>NUCLEOTIDE SEQUENCE</scope>
    <source>
        <strain evidence="1">2943</strain>
    </source>
</reference>
<comment type="caution">
    <text evidence="1">The sequence shown here is derived from an EMBL/GenBank/DDBJ whole genome shotgun (WGS) entry which is preliminary data.</text>
</comment>
<name>A0A937F4J1_9BACT</name>
<dbReference type="EMBL" id="JAESIY010000001">
    <property type="protein sequence ID" value="MBL3654871.1"/>
    <property type="molecule type" value="Genomic_DNA"/>
</dbReference>
<organism evidence="1 2">
    <name type="scientific">Fulvivirga sediminis</name>
    <dbReference type="NCBI Taxonomy" id="2803949"/>
    <lineage>
        <taxon>Bacteria</taxon>
        <taxon>Pseudomonadati</taxon>
        <taxon>Bacteroidota</taxon>
        <taxon>Cytophagia</taxon>
        <taxon>Cytophagales</taxon>
        <taxon>Fulvivirgaceae</taxon>
        <taxon>Fulvivirga</taxon>
    </lineage>
</organism>
<evidence type="ECO:0000313" key="1">
    <source>
        <dbReference type="EMBL" id="MBL3654871.1"/>
    </source>
</evidence>